<gene>
    <name evidence="1" type="ORF">EB796_011484</name>
</gene>
<keyword evidence="2" id="KW-1185">Reference proteome</keyword>
<accession>A0A7J7JWD5</accession>
<name>A0A7J7JWD5_BUGNE</name>
<dbReference type="EMBL" id="VXIV02001736">
    <property type="protein sequence ID" value="KAF6030213.1"/>
    <property type="molecule type" value="Genomic_DNA"/>
</dbReference>
<comment type="caution">
    <text evidence="1">The sequence shown here is derived from an EMBL/GenBank/DDBJ whole genome shotgun (WGS) entry which is preliminary data.</text>
</comment>
<evidence type="ECO:0000313" key="2">
    <source>
        <dbReference type="Proteomes" id="UP000593567"/>
    </source>
</evidence>
<proteinExistence type="predicted"/>
<protein>
    <submittedName>
        <fullName evidence="1">Uncharacterized protein</fullName>
    </submittedName>
</protein>
<reference evidence="1" key="1">
    <citation type="submission" date="2020-06" db="EMBL/GenBank/DDBJ databases">
        <title>Draft genome of Bugula neritina, a colonial animal packing powerful symbionts and potential medicines.</title>
        <authorList>
            <person name="Rayko M."/>
        </authorList>
    </citation>
    <scope>NUCLEOTIDE SEQUENCE [LARGE SCALE GENOMIC DNA]</scope>
    <source>
        <strain evidence="1">Kwan_BN1</strain>
    </source>
</reference>
<dbReference type="Proteomes" id="UP000593567">
    <property type="component" value="Unassembled WGS sequence"/>
</dbReference>
<sequence length="136" mass="15421">MEDLVDLISKIPMQNYKEEKDGVAKIKLKLKPLNDEVEERYASTQTLLENSSLSSHVPKHTDELSISDSEAKKLQTDLQMKVRLLEKATKVKFTSANSGVLLRHGKTKKFAIPTTLSKQCVADDMWKQMKHSKPPL</sequence>
<dbReference type="AlphaFoldDB" id="A0A7J7JWD5"/>
<evidence type="ECO:0000313" key="1">
    <source>
        <dbReference type="EMBL" id="KAF6030213.1"/>
    </source>
</evidence>
<organism evidence="1 2">
    <name type="scientific">Bugula neritina</name>
    <name type="common">Brown bryozoan</name>
    <name type="synonym">Sertularia neritina</name>
    <dbReference type="NCBI Taxonomy" id="10212"/>
    <lineage>
        <taxon>Eukaryota</taxon>
        <taxon>Metazoa</taxon>
        <taxon>Spiralia</taxon>
        <taxon>Lophotrochozoa</taxon>
        <taxon>Bryozoa</taxon>
        <taxon>Gymnolaemata</taxon>
        <taxon>Cheilostomatida</taxon>
        <taxon>Flustrina</taxon>
        <taxon>Buguloidea</taxon>
        <taxon>Bugulidae</taxon>
        <taxon>Bugula</taxon>
    </lineage>
</organism>